<protein>
    <recommendedName>
        <fullName evidence="4 12">UDP-3-O-acyl-N-acetylglucosamine deacetylase</fullName>
        <shortName evidence="12">UDP-3-O-acyl-GlcNAc deacetylase</shortName>
        <ecNumber evidence="4 12">3.5.1.108</ecNumber>
    </recommendedName>
    <alternativeName>
        <fullName evidence="12">UDP-3-O-[R-3-hydroxymyristoyl]-N-acetylglucosamine deacetylase</fullName>
    </alternativeName>
</protein>
<dbReference type="RefSeq" id="WP_211873795.1">
    <property type="nucleotide sequence ID" value="NZ_JAAEDH010000007.1"/>
</dbReference>
<comment type="cofactor">
    <cofactor evidence="1 12">
        <name>Zn(2+)</name>
        <dbReference type="ChEBI" id="CHEBI:29105"/>
    </cofactor>
</comment>
<keyword evidence="8 12" id="KW-0378">Hydrolase</keyword>
<dbReference type="InterPro" id="IPR011334">
    <property type="entry name" value="UDP-acyl_GlcNac_deAcase_C"/>
</dbReference>
<keyword evidence="10 12" id="KW-0443">Lipid metabolism</keyword>
<gene>
    <name evidence="12" type="primary">lpxC</name>
    <name evidence="13" type="ORF">GXW79_07680</name>
</gene>
<evidence type="ECO:0000313" key="14">
    <source>
        <dbReference type="Proteomes" id="UP001196068"/>
    </source>
</evidence>
<keyword evidence="14" id="KW-1185">Reference proteome</keyword>
<evidence type="ECO:0000256" key="1">
    <source>
        <dbReference type="ARBA" id="ARBA00001947"/>
    </source>
</evidence>
<comment type="similarity">
    <text evidence="12">Belongs to the LpxC family.</text>
</comment>
<proteinExistence type="inferred from homology"/>
<evidence type="ECO:0000256" key="5">
    <source>
        <dbReference type="ARBA" id="ARBA00022516"/>
    </source>
</evidence>
<evidence type="ECO:0000256" key="10">
    <source>
        <dbReference type="ARBA" id="ARBA00023098"/>
    </source>
</evidence>
<feature type="binding site" evidence="12">
    <location>
        <position position="88"/>
    </location>
    <ligand>
        <name>Zn(2+)</name>
        <dbReference type="ChEBI" id="CHEBI:29105"/>
    </ligand>
</feature>
<dbReference type="InterPro" id="IPR004463">
    <property type="entry name" value="UDP-acyl_GlcNac_deAcase"/>
</dbReference>
<dbReference type="AlphaFoldDB" id="A0AAF1JVZ3"/>
<dbReference type="Proteomes" id="UP001196068">
    <property type="component" value="Unassembled WGS sequence"/>
</dbReference>
<keyword evidence="9 12" id="KW-0862">Zinc</keyword>
<feature type="active site" description="Proton donor" evidence="12">
    <location>
        <position position="275"/>
    </location>
</feature>
<dbReference type="EMBL" id="JAAEDH010000007">
    <property type="protein sequence ID" value="MBR0654955.1"/>
    <property type="molecule type" value="Genomic_DNA"/>
</dbReference>
<dbReference type="InterPro" id="IPR020568">
    <property type="entry name" value="Ribosomal_Su5_D2-typ_SF"/>
</dbReference>
<reference evidence="13" key="1">
    <citation type="submission" date="2020-01" db="EMBL/GenBank/DDBJ databases">
        <authorList>
            <person name="Rat A."/>
        </authorList>
    </citation>
    <scope>NUCLEOTIDE SEQUENCE</scope>
    <source>
        <strain evidence="13">LMG 28251</strain>
    </source>
</reference>
<comment type="caution">
    <text evidence="13">The sequence shown here is derived from an EMBL/GenBank/DDBJ whole genome shotgun (WGS) entry which is preliminary data.</text>
</comment>
<name>A0AAF1JVZ3_9PROT</name>
<evidence type="ECO:0000256" key="2">
    <source>
        <dbReference type="ARBA" id="ARBA00002923"/>
    </source>
</evidence>
<dbReference type="Pfam" id="PF03331">
    <property type="entry name" value="LpxC"/>
    <property type="match status" value="1"/>
</dbReference>
<dbReference type="GO" id="GO:0016020">
    <property type="term" value="C:membrane"/>
    <property type="evidence" value="ECO:0007669"/>
    <property type="project" value="GOC"/>
</dbReference>
<comment type="pathway">
    <text evidence="3 12">Glycolipid biosynthesis; lipid IV(A) biosynthesis; lipid IV(A) from (3R)-3-hydroxytetradecanoyl-[acyl-carrier-protein] and UDP-N-acetyl-alpha-D-glucosamine: step 2/6.</text>
</comment>
<keyword evidence="5 12" id="KW-0444">Lipid biosynthesis</keyword>
<evidence type="ECO:0000256" key="4">
    <source>
        <dbReference type="ARBA" id="ARBA00012745"/>
    </source>
</evidence>
<dbReference type="PANTHER" id="PTHR33694:SF1">
    <property type="entry name" value="UDP-3-O-ACYL-N-ACETYLGLUCOSAMINE DEACETYLASE 1, MITOCHONDRIAL-RELATED"/>
    <property type="match status" value="1"/>
</dbReference>
<dbReference type="GO" id="GO:0009245">
    <property type="term" value="P:lipid A biosynthetic process"/>
    <property type="evidence" value="ECO:0007669"/>
    <property type="project" value="UniProtKB-UniRule"/>
</dbReference>
<comment type="catalytic activity">
    <reaction evidence="11 12">
        <text>a UDP-3-O-[(3R)-3-hydroxyacyl]-N-acetyl-alpha-D-glucosamine + H2O = a UDP-3-O-[(3R)-3-hydroxyacyl]-alpha-D-glucosamine + acetate</text>
        <dbReference type="Rhea" id="RHEA:67816"/>
        <dbReference type="ChEBI" id="CHEBI:15377"/>
        <dbReference type="ChEBI" id="CHEBI:30089"/>
        <dbReference type="ChEBI" id="CHEBI:137740"/>
        <dbReference type="ChEBI" id="CHEBI:173225"/>
        <dbReference type="EC" id="3.5.1.108"/>
    </reaction>
</comment>
<evidence type="ECO:0000256" key="6">
    <source>
        <dbReference type="ARBA" id="ARBA00022556"/>
    </source>
</evidence>
<comment type="function">
    <text evidence="2 12">Catalyzes the hydrolysis of UDP-3-O-myristoyl-N-acetylglucosamine to form UDP-3-O-myristoylglucosamine and acetate, the committed step in lipid A biosynthesis.</text>
</comment>
<dbReference type="Gene3D" id="3.30.230.20">
    <property type="entry name" value="lpxc deacetylase, domain 1"/>
    <property type="match status" value="1"/>
</dbReference>
<dbReference type="HAMAP" id="MF_00388">
    <property type="entry name" value="LpxC"/>
    <property type="match status" value="1"/>
</dbReference>
<reference evidence="13" key="2">
    <citation type="journal article" date="2021" name="Syst. Appl. Microbiol.">
        <title>Roseomonas hellenica sp. nov., isolated from roots of wild-growing Alkanna tinctoria.</title>
        <authorList>
            <person name="Rat A."/>
            <person name="Naranjo H.D."/>
            <person name="Lebbe L."/>
            <person name="Cnockaert M."/>
            <person name="Krigas N."/>
            <person name="Grigoriadou K."/>
            <person name="Maloupa E."/>
            <person name="Willems A."/>
        </authorList>
    </citation>
    <scope>NUCLEOTIDE SEQUENCE</scope>
    <source>
        <strain evidence="13">LMG 28251</strain>
    </source>
</reference>
<evidence type="ECO:0000256" key="12">
    <source>
        <dbReference type="HAMAP-Rule" id="MF_00388"/>
    </source>
</evidence>
<feature type="binding site" evidence="12">
    <location>
        <position position="252"/>
    </location>
    <ligand>
        <name>Zn(2+)</name>
        <dbReference type="ChEBI" id="CHEBI:29105"/>
    </ligand>
</feature>
<keyword evidence="7 12" id="KW-0479">Metal-binding</keyword>
<evidence type="ECO:0000256" key="7">
    <source>
        <dbReference type="ARBA" id="ARBA00022723"/>
    </source>
</evidence>
<organism evidence="13 14">
    <name type="scientific">Plastoroseomonas arctica</name>
    <dbReference type="NCBI Taxonomy" id="1509237"/>
    <lineage>
        <taxon>Bacteria</taxon>
        <taxon>Pseudomonadati</taxon>
        <taxon>Pseudomonadota</taxon>
        <taxon>Alphaproteobacteria</taxon>
        <taxon>Acetobacterales</taxon>
        <taxon>Acetobacteraceae</taxon>
        <taxon>Plastoroseomonas</taxon>
    </lineage>
</organism>
<evidence type="ECO:0000256" key="11">
    <source>
        <dbReference type="ARBA" id="ARBA00024535"/>
    </source>
</evidence>
<dbReference type="SUPFAM" id="SSF54211">
    <property type="entry name" value="Ribosomal protein S5 domain 2-like"/>
    <property type="match status" value="2"/>
</dbReference>
<evidence type="ECO:0000256" key="3">
    <source>
        <dbReference type="ARBA" id="ARBA00005002"/>
    </source>
</evidence>
<accession>A0AAF1JVZ3</accession>
<dbReference type="EC" id="3.5.1.108" evidence="4 12"/>
<dbReference type="Gene3D" id="3.30.1700.10">
    <property type="entry name" value="lpxc deacetylase, domain 2"/>
    <property type="match status" value="1"/>
</dbReference>
<evidence type="ECO:0000313" key="13">
    <source>
        <dbReference type="EMBL" id="MBR0654955.1"/>
    </source>
</evidence>
<evidence type="ECO:0000256" key="8">
    <source>
        <dbReference type="ARBA" id="ARBA00022801"/>
    </source>
</evidence>
<dbReference type="InterPro" id="IPR015870">
    <property type="entry name" value="UDP-acyl_N-AcGlcN_deAcase_N"/>
</dbReference>
<keyword evidence="6 12" id="KW-0441">Lipid A biosynthesis</keyword>
<evidence type="ECO:0000256" key="9">
    <source>
        <dbReference type="ARBA" id="ARBA00022833"/>
    </source>
</evidence>
<dbReference type="GO" id="GO:0046872">
    <property type="term" value="F:metal ion binding"/>
    <property type="evidence" value="ECO:0007669"/>
    <property type="project" value="UniProtKB-KW"/>
</dbReference>
<sequence>MDGSIQAEHGRRRTLKSAIGCTGIGLHTGRRVSLMLRPAAAGTGIVFRRTDLGGATIAARFDQVVDTRLCTAIASDEAPDLRVGTIEHLMAAFAGAGIDDAEVDVDAAELPILDGSAAPFLFLIDCAGIVTTAAPRAAIEVLRPVRVEDASGAFAELLPAREGGFEAELEIDFPNTAIGRQRLSMRVTSHGFRDILADARTFTLAEDVARLRKAGLARGGSLANAVVVDGPLVLNPGGLRSADEFVRHKMLDVVGDLALAGAPLKARFRGNRSGHALNNRVLRALFADQTAWRRVGASEMAYDGVGARLPAAASPARD</sequence>
<dbReference type="NCBIfam" id="TIGR00325">
    <property type="entry name" value="lpxC"/>
    <property type="match status" value="1"/>
</dbReference>
<dbReference type="GO" id="GO:0103117">
    <property type="term" value="F:UDP-3-O-acyl-N-acetylglucosamine deacetylase activity"/>
    <property type="evidence" value="ECO:0007669"/>
    <property type="project" value="UniProtKB-UniRule"/>
</dbReference>
<feature type="binding site" evidence="12">
    <location>
        <position position="248"/>
    </location>
    <ligand>
        <name>Zn(2+)</name>
        <dbReference type="ChEBI" id="CHEBI:29105"/>
    </ligand>
</feature>
<dbReference type="PANTHER" id="PTHR33694">
    <property type="entry name" value="UDP-3-O-ACYL-N-ACETYLGLUCOSAMINE DEACETYLASE 1, MITOCHONDRIAL-RELATED"/>
    <property type="match status" value="1"/>
</dbReference>